<name>A0A3A9Z1G7_9ACTN</name>
<keyword evidence="2" id="KW-0732">Signal</keyword>
<dbReference type="OrthoDB" id="9801244at2"/>
<dbReference type="Proteomes" id="UP000272474">
    <property type="component" value="Unassembled WGS sequence"/>
</dbReference>
<evidence type="ECO:0000313" key="3">
    <source>
        <dbReference type="EMBL" id="RKN41889.1"/>
    </source>
</evidence>
<feature type="region of interest" description="Disordered" evidence="1">
    <location>
        <begin position="288"/>
        <end position="313"/>
    </location>
</feature>
<feature type="signal peptide" evidence="2">
    <location>
        <begin position="1"/>
        <end position="25"/>
    </location>
</feature>
<evidence type="ECO:0000313" key="4">
    <source>
        <dbReference type="Proteomes" id="UP000272474"/>
    </source>
</evidence>
<dbReference type="PROSITE" id="PS51257">
    <property type="entry name" value="PROKAR_LIPOPROTEIN"/>
    <property type="match status" value="1"/>
</dbReference>
<evidence type="ECO:0000256" key="1">
    <source>
        <dbReference type="SAM" id="MobiDB-lite"/>
    </source>
</evidence>
<gene>
    <name evidence="3" type="ORF">D7294_14615</name>
</gene>
<evidence type="ECO:0000256" key="2">
    <source>
        <dbReference type="SAM" id="SignalP"/>
    </source>
</evidence>
<dbReference type="Gene3D" id="2.130.10.10">
    <property type="entry name" value="YVTN repeat-like/Quinoprotein amine dehydrogenase"/>
    <property type="match status" value="1"/>
</dbReference>
<keyword evidence="4" id="KW-1185">Reference proteome</keyword>
<feature type="chain" id="PRO_5017176141" description="WD40 repeat domain-containing protein" evidence="2">
    <location>
        <begin position="26"/>
        <end position="346"/>
    </location>
</feature>
<dbReference type="EMBL" id="RBAL01000007">
    <property type="protein sequence ID" value="RKN41889.1"/>
    <property type="molecule type" value="Genomic_DNA"/>
</dbReference>
<sequence>MGRAARLLAAPLLALAALACLPAGAAADEEPEAFTMADPRIVESSGLAASLRHPGVYWTHNDSDDAARLFAVDGATGETVATVTLSGVQARDVEAVSLGPDGDLYVGDIGDNYDGAWSEVWIYRLPEPAELADATVTPTVYTVQYADGPRDAEALMVHPVTGRVYLVSKKQDGGAKLYAGPERLSESGVNTFEPVADIGLWVTDGAFSPDGTRLLLRGYFTAQMYRWEDGTPQELSRRVIPPLQAQGESVTFTADGRTLMFGSEGEASAVEPVPLAGELLPDSVARQDAAEDGGGAGPDAGSEAGDAADGDRDGARISTRTALTLVLAAVVVLGLRRLFSRRGQGG</sequence>
<dbReference type="SUPFAM" id="SSF75011">
    <property type="entry name" value="3-carboxy-cis,cis-mucoante lactonizing enzyme"/>
    <property type="match status" value="1"/>
</dbReference>
<comment type="caution">
    <text evidence="3">The sequence shown here is derived from an EMBL/GenBank/DDBJ whole genome shotgun (WGS) entry which is preliminary data.</text>
</comment>
<evidence type="ECO:0008006" key="5">
    <source>
        <dbReference type="Google" id="ProtNLM"/>
    </source>
</evidence>
<dbReference type="InterPro" id="IPR015943">
    <property type="entry name" value="WD40/YVTN_repeat-like_dom_sf"/>
</dbReference>
<reference evidence="3 4" key="1">
    <citation type="journal article" date="2014" name="Int. J. Syst. Evol. Microbiol.">
        <title>Streptomyces hoynatensis sp. nov., isolated from deep marine sediment.</title>
        <authorList>
            <person name="Veyisoglu A."/>
            <person name="Sahin N."/>
        </authorList>
    </citation>
    <scope>NUCLEOTIDE SEQUENCE [LARGE SCALE GENOMIC DNA]</scope>
    <source>
        <strain evidence="3 4">KCTC 29097</strain>
    </source>
</reference>
<organism evidence="3 4">
    <name type="scientific">Streptomyces hoynatensis</name>
    <dbReference type="NCBI Taxonomy" id="1141874"/>
    <lineage>
        <taxon>Bacteria</taxon>
        <taxon>Bacillati</taxon>
        <taxon>Actinomycetota</taxon>
        <taxon>Actinomycetes</taxon>
        <taxon>Kitasatosporales</taxon>
        <taxon>Streptomycetaceae</taxon>
        <taxon>Streptomyces</taxon>
    </lineage>
</organism>
<protein>
    <recommendedName>
        <fullName evidence="5">WD40 repeat domain-containing protein</fullName>
    </recommendedName>
</protein>
<accession>A0A3A9Z1G7</accession>
<proteinExistence type="predicted"/>
<dbReference type="AlphaFoldDB" id="A0A3A9Z1G7"/>